<dbReference type="Proteomes" id="UP000287124">
    <property type="component" value="Unassembled WGS sequence"/>
</dbReference>
<organism evidence="2 3">
    <name type="scientific">Fusarium euwallaceae</name>
    <dbReference type="NCBI Taxonomy" id="1147111"/>
    <lineage>
        <taxon>Eukaryota</taxon>
        <taxon>Fungi</taxon>
        <taxon>Dikarya</taxon>
        <taxon>Ascomycota</taxon>
        <taxon>Pezizomycotina</taxon>
        <taxon>Sordariomycetes</taxon>
        <taxon>Hypocreomycetidae</taxon>
        <taxon>Hypocreales</taxon>
        <taxon>Nectriaceae</taxon>
        <taxon>Fusarium</taxon>
        <taxon>Fusarium solani species complex</taxon>
    </lineage>
</organism>
<sequence length="289" mass="33101">MNYTGSGFSYDNNMFPTPYISTPYSDFETSQGQSRQFRFSFNTLTLPEPSTDPFLAAMQPATSRPAPEIDMTSVYPMRTKYAYGSSFTNPDGRNDNCVATALARMEGYENADQFQEDTIGWRMGDSRFGANEGMFSNDVDMFRTKTGRQFKKETFTPTSTQSAYDVMKASFNPIGRESLLDYTQPGGMGHAVNMYHDLERGTSTIEDFQRSNFGERMEQHVQHATKINILSPMPETTPEELERARTRKERKDRLCRAGKQSVDEWRAERSDALPGFEPLYHDVQRGRRW</sequence>
<evidence type="ECO:0000313" key="2">
    <source>
        <dbReference type="EMBL" id="RTE83862.1"/>
    </source>
</evidence>
<comment type="caution">
    <text evidence="2">The sequence shown here is derived from an EMBL/GenBank/DDBJ whole genome shotgun (WGS) entry which is preliminary data.</text>
</comment>
<proteinExistence type="predicted"/>
<name>A0A430M7C2_9HYPO</name>
<accession>A0A430M7C2</accession>
<dbReference type="EMBL" id="MIKF01000012">
    <property type="protein sequence ID" value="RTE83862.1"/>
    <property type="molecule type" value="Genomic_DNA"/>
</dbReference>
<gene>
    <name evidence="2" type="ORF">BHE90_001673</name>
</gene>
<evidence type="ECO:0000313" key="3">
    <source>
        <dbReference type="Proteomes" id="UP000287124"/>
    </source>
</evidence>
<dbReference type="AlphaFoldDB" id="A0A430M7C2"/>
<feature type="region of interest" description="Disordered" evidence="1">
    <location>
        <begin position="245"/>
        <end position="264"/>
    </location>
</feature>
<protein>
    <submittedName>
        <fullName evidence="2">Uncharacterized protein</fullName>
    </submittedName>
</protein>
<reference evidence="2 3" key="1">
    <citation type="submission" date="2017-06" db="EMBL/GenBank/DDBJ databases">
        <title>Comparative genomic analysis of Ambrosia Fusariam Clade fungi.</title>
        <authorList>
            <person name="Stajich J.E."/>
            <person name="Carrillo J."/>
            <person name="Kijimoto T."/>
            <person name="Eskalen A."/>
            <person name="O'Donnell K."/>
            <person name="Kasson M."/>
        </authorList>
    </citation>
    <scope>NUCLEOTIDE SEQUENCE [LARGE SCALE GENOMIC DNA]</scope>
    <source>
        <strain evidence="2 3">UCR1854</strain>
    </source>
</reference>
<evidence type="ECO:0000256" key="1">
    <source>
        <dbReference type="SAM" id="MobiDB-lite"/>
    </source>
</evidence>
<keyword evidence="3" id="KW-1185">Reference proteome</keyword>